<dbReference type="EMBL" id="DS268109">
    <property type="protein sequence ID" value="KMM63800.1"/>
    <property type="molecule type" value="Genomic_DNA"/>
</dbReference>
<gene>
    <name evidence="1" type="ORF">CPAG_00154</name>
</gene>
<reference evidence="1 2" key="1">
    <citation type="submission" date="2007-06" db="EMBL/GenBank/DDBJ databases">
        <title>The Genome Sequence of Coccidioides posadasii RMSCC_3488.</title>
        <authorList>
            <consortium name="Coccidioides Genome Resources Consortium"/>
            <consortium name="The Broad Institute Genome Sequencing Platform"/>
            <person name="Henn M.R."/>
            <person name="Sykes S."/>
            <person name="Young S."/>
            <person name="Jaffe D."/>
            <person name="Berlin A."/>
            <person name="Alvarez P."/>
            <person name="Butler J."/>
            <person name="Gnerre S."/>
            <person name="Grabherr M."/>
            <person name="Mauceli E."/>
            <person name="Brockman W."/>
            <person name="Kodira C."/>
            <person name="Alvarado L."/>
            <person name="Zeng Q."/>
            <person name="Crawford M."/>
            <person name="Antoine C."/>
            <person name="Devon K."/>
            <person name="Galgiani J."/>
            <person name="Orsborn K."/>
            <person name="Lewis M.L."/>
            <person name="Nusbaum C."/>
            <person name="Galagan J."/>
            <person name="Birren B."/>
        </authorList>
    </citation>
    <scope>NUCLEOTIDE SEQUENCE [LARGE SCALE GENOMIC DNA]</scope>
    <source>
        <strain evidence="1 2">RMSCC 3488</strain>
    </source>
</reference>
<organism evidence="1 2">
    <name type="scientific">Coccidioides posadasii RMSCC 3488</name>
    <dbReference type="NCBI Taxonomy" id="454284"/>
    <lineage>
        <taxon>Eukaryota</taxon>
        <taxon>Fungi</taxon>
        <taxon>Dikarya</taxon>
        <taxon>Ascomycota</taxon>
        <taxon>Pezizomycotina</taxon>
        <taxon>Eurotiomycetes</taxon>
        <taxon>Eurotiomycetidae</taxon>
        <taxon>Onygenales</taxon>
        <taxon>Onygenaceae</taxon>
        <taxon>Coccidioides</taxon>
    </lineage>
</organism>
<protein>
    <submittedName>
        <fullName evidence="1">Uncharacterized protein</fullName>
    </submittedName>
</protein>
<dbReference type="VEuPathDB" id="FungiDB:CPAG_00154"/>
<accession>A0A0J6F3F2</accession>
<reference evidence="2" key="2">
    <citation type="journal article" date="2009" name="Genome Res.">
        <title>Comparative genomic analyses of the human fungal pathogens Coccidioides and their relatives.</title>
        <authorList>
            <person name="Sharpton T.J."/>
            <person name="Stajich J.E."/>
            <person name="Rounsley S.D."/>
            <person name="Gardner M.J."/>
            <person name="Wortman J.R."/>
            <person name="Jordar V.S."/>
            <person name="Maiti R."/>
            <person name="Kodira C.D."/>
            <person name="Neafsey D.E."/>
            <person name="Zeng Q."/>
            <person name="Hung C.-Y."/>
            <person name="McMahan C."/>
            <person name="Muszewska A."/>
            <person name="Grynberg M."/>
            <person name="Mandel M.A."/>
            <person name="Kellner E.M."/>
            <person name="Barker B.M."/>
            <person name="Galgiani J.N."/>
            <person name="Orbach M.J."/>
            <person name="Kirkland T.N."/>
            <person name="Cole G.T."/>
            <person name="Henn M.R."/>
            <person name="Birren B.W."/>
            <person name="Taylor J.W."/>
        </authorList>
    </citation>
    <scope>NUCLEOTIDE SEQUENCE [LARGE SCALE GENOMIC DNA]</scope>
    <source>
        <strain evidence="2">RMSCC 3488</strain>
    </source>
</reference>
<evidence type="ECO:0000313" key="1">
    <source>
        <dbReference type="EMBL" id="KMM63800.1"/>
    </source>
</evidence>
<dbReference type="AlphaFoldDB" id="A0A0J6F3F2"/>
<evidence type="ECO:0000313" key="2">
    <source>
        <dbReference type="Proteomes" id="UP000054567"/>
    </source>
</evidence>
<sequence length="102" mass="11808">MQGHRRSNDSTEGIIIDLQPQQHSAPVTVKIARSIPGRFIHVNLTKFNGINCCFFSDVPLCSWRRVWVPQHFKPDRRMNSEWILMIGQDWGRKSSVEIFTVG</sequence>
<dbReference type="Proteomes" id="UP000054567">
    <property type="component" value="Unassembled WGS sequence"/>
</dbReference>
<name>A0A0J6F3F2_COCPO</name>
<reference evidence="2" key="3">
    <citation type="journal article" date="2010" name="Genome Res.">
        <title>Population genomic sequencing of Coccidioides fungi reveals recent hybridization and transposon control.</title>
        <authorList>
            <person name="Neafsey D.E."/>
            <person name="Barker B.M."/>
            <person name="Sharpton T.J."/>
            <person name="Stajich J.E."/>
            <person name="Park D.J."/>
            <person name="Whiston E."/>
            <person name="Hung C.-Y."/>
            <person name="McMahan C."/>
            <person name="White J."/>
            <person name="Sykes S."/>
            <person name="Heiman D."/>
            <person name="Young S."/>
            <person name="Zeng Q."/>
            <person name="Abouelleil A."/>
            <person name="Aftuck L."/>
            <person name="Bessette D."/>
            <person name="Brown A."/>
            <person name="FitzGerald M."/>
            <person name="Lui A."/>
            <person name="Macdonald J.P."/>
            <person name="Priest M."/>
            <person name="Orbach M.J."/>
            <person name="Galgiani J.N."/>
            <person name="Kirkland T.N."/>
            <person name="Cole G.T."/>
            <person name="Birren B.W."/>
            <person name="Henn M.R."/>
            <person name="Taylor J.W."/>
            <person name="Rounsley S.D."/>
        </authorList>
    </citation>
    <scope>NUCLEOTIDE SEQUENCE [LARGE SCALE GENOMIC DNA]</scope>
    <source>
        <strain evidence="2">RMSCC 3488</strain>
    </source>
</reference>
<proteinExistence type="predicted"/>